<dbReference type="PANTHER" id="PTHR24188:SF29">
    <property type="entry name" value="GH09064P"/>
    <property type="match status" value="1"/>
</dbReference>
<dbReference type="VEuPathDB" id="TrichDB:TVAGG3_0376320"/>
<evidence type="ECO:0000256" key="3">
    <source>
        <dbReference type="PROSITE-ProRule" id="PRU00023"/>
    </source>
</evidence>
<dbReference type="InParanoid" id="A2DSL0"/>
<protein>
    <submittedName>
        <fullName evidence="5">Ankyrin repeat protein, putative</fullName>
    </submittedName>
</protein>
<dbReference type="OrthoDB" id="1925304at2759"/>
<dbReference type="EMBL" id="DS113240">
    <property type="protein sequence ID" value="EAY16590.1"/>
    <property type="molecule type" value="Genomic_DNA"/>
</dbReference>
<keyword evidence="6" id="KW-1185">Reference proteome</keyword>
<dbReference type="RefSeq" id="XP_001328813.1">
    <property type="nucleotide sequence ID" value="XM_001328778.1"/>
</dbReference>
<dbReference type="SUPFAM" id="SSF48403">
    <property type="entry name" value="Ankyrin repeat"/>
    <property type="match status" value="1"/>
</dbReference>
<keyword evidence="4" id="KW-0175">Coiled coil</keyword>
<dbReference type="PROSITE" id="PS50297">
    <property type="entry name" value="ANK_REP_REGION"/>
    <property type="match status" value="2"/>
</dbReference>
<organism evidence="5 6">
    <name type="scientific">Trichomonas vaginalis (strain ATCC PRA-98 / G3)</name>
    <dbReference type="NCBI Taxonomy" id="412133"/>
    <lineage>
        <taxon>Eukaryota</taxon>
        <taxon>Metamonada</taxon>
        <taxon>Parabasalia</taxon>
        <taxon>Trichomonadida</taxon>
        <taxon>Trichomonadidae</taxon>
        <taxon>Trichomonas</taxon>
    </lineage>
</organism>
<evidence type="ECO:0000256" key="1">
    <source>
        <dbReference type="ARBA" id="ARBA00022737"/>
    </source>
</evidence>
<dbReference type="SMART" id="SM00248">
    <property type="entry name" value="ANK"/>
    <property type="match status" value="3"/>
</dbReference>
<evidence type="ECO:0000256" key="2">
    <source>
        <dbReference type="ARBA" id="ARBA00023043"/>
    </source>
</evidence>
<dbReference type="VEuPathDB" id="TrichDB:TVAG_434270"/>
<feature type="repeat" description="ANK" evidence="3">
    <location>
        <begin position="143"/>
        <end position="175"/>
    </location>
</feature>
<evidence type="ECO:0000313" key="5">
    <source>
        <dbReference type="EMBL" id="EAY16590.1"/>
    </source>
</evidence>
<feature type="repeat" description="ANK" evidence="3">
    <location>
        <begin position="110"/>
        <end position="142"/>
    </location>
</feature>
<reference evidence="5" key="1">
    <citation type="submission" date="2006-10" db="EMBL/GenBank/DDBJ databases">
        <authorList>
            <person name="Amadeo P."/>
            <person name="Zhao Q."/>
            <person name="Wortman J."/>
            <person name="Fraser-Liggett C."/>
            <person name="Carlton J."/>
        </authorList>
    </citation>
    <scope>NUCLEOTIDE SEQUENCE</scope>
    <source>
        <strain evidence="5">G3</strain>
    </source>
</reference>
<dbReference type="PROSITE" id="PS50088">
    <property type="entry name" value="ANK_REPEAT"/>
    <property type="match status" value="3"/>
</dbReference>
<dbReference type="STRING" id="5722.A2DSL0"/>
<feature type="coiled-coil region" evidence="4">
    <location>
        <begin position="7"/>
        <end position="41"/>
    </location>
</feature>
<dbReference type="InterPro" id="IPR036770">
    <property type="entry name" value="Ankyrin_rpt-contain_sf"/>
</dbReference>
<proteinExistence type="predicted"/>
<dbReference type="Proteomes" id="UP000001542">
    <property type="component" value="Unassembled WGS sequence"/>
</dbReference>
<dbReference type="KEGG" id="tva:4774601"/>
<dbReference type="PANTHER" id="PTHR24188">
    <property type="entry name" value="ANKYRIN REPEAT PROTEIN"/>
    <property type="match status" value="1"/>
</dbReference>
<keyword evidence="2 3" id="KW-0040">ANK repeat</keyword>
<dbReference type="eggNOG" id="KOG0504">
    <property type="taxonomic scope" value="Eukaryota"/>
</dbReference>
<gene>
    <name evidence="5" type="ORF">TVAG_434270</name>
</gene>
<feature type="repeat" description="ANK" evidence="3">
    <location>
        <begin position="176"/>
        <end position="208"/>
    </location>
</feature>
<keyword evidence="1" id="KW-0677">Repeat</keyword>
<dbReference type="AlphaFoldDB" id="A2DSL0"/>
<dbReference type="Gene3D" id="1.25.40.20">
    <property type="entry name" value="Ankyrin repeat-containing domain"/>
    <property type="match status" value="1"/>
</dbReference>
<name>A2DSL0_TRIV3</name>
<accession>A2DSL0</accession>
<dbReference type="Pfam" id="PF12796">
    <property type="entry name" value="Ank_2"/>
    <property type="match status" value="1"/>
</dbReference>
<dbReference type="PRINTS" id="PR01415">
    <property type="entry name" value="ANKYRIN"/>
</dbReference>
<sequence>MESLIFLNQKDREIRDYTEEIKKLQNELKAFQSQTRNATKETIVTRINENNNYWKAILTKISELKKAGDFESIYNFLDELSEKGDQEMMSKACKEGLWKKIAPKKYRWDNEKNVLHVASEKGNLRLVKSLIECNCDNETKNNVGDTPLIYASRYGKLEVVQYLISIGADKEAKNKFGETPLILASKEGHLEVVKYLISVGADKEVKNNDG</sequence>
<dbReference type="SMR" id="A2DSL0"/>
<evidence type="ECO:0000256" key="4">
    <source>
        <dbReference type="SAM" id="Coils"/>
    </source>
</evidence>
<evidence type="ECO:0000313" key="6">
    <source>
        <dbReference type="Proteomes" id="UP000001542"/>
    </source>
</evidence>
<reference evidence="5" key="2">
    <citation type="journal article" date="2007" name="Science">
        <title>Draft genome sequence of the sexually transmitted pathogen Trichomonas vaginalis.</title>
        <authorList>
            <person name="Carlton J.M."/>
            <person name="Hirt R.P."/>
            <person name="Silva J.C."/>
            <person name="Delcher A.L."/>
            <person name="Schatz M."/>
            <person name="Zhao Q."/>
            <person name="Wortman J.R."/>
            <person name="Bidwell S.L."/>
            <person name="Alsmark U.C.M."/>
            <person name="Besteiro S."/>
            <person name="Sicheritz-Ponten T."/>
            <person name="Noel C.J."/>
            <person name="Dacks J.B."/>
            <person name="Foster P.G."/>
            <person name="Simillion C."/>
            <person name="Van de Peer Y."/>
            <person name="Miranda-Saavedra D."/>
            <person name="Barton G.J."/>
            <person name="Westrop G.D."/>
            <person name="Mueller S."/>
            <person name="Dessi D."/>
            <person name="Fiori P.L."/>
            <person name="Ren Q."/>
            <person name="Paulsen I."/>
            <person name="Zhang H."/>
            <person name="Bastida-Corcuera F.D."/>
            <person name="Simoes-Barbosa A."/>
            <person name="Brown M.T."/>
            <person name="Hayes R.D."/>
            <person name="Mukherjee M."/>
            <person name="Okumura C.Y."/>
            <person name="Schneider R."/>
            <person name="Smith A.J."/>
            <person name="Vanacova S."/>
            <person name="Villalvazo M."/>
            <person name="Haas B.J."/>
            <person name="Pertea M."/>
            <person name="Feldblyum T.V."/>
            <person name="Utterback T.R."/>
            <person name="Shu C.L."/>
            <person name="Osoegawa K."/>
            <person name="de Jong P.J."/>
            <person name="Hrdy I."/>
            <person name="Horvathova L."/>
            <person name="Zubacova Z."/>
            <person name="Dolezal P."/>
            <person name="Malik S.B."/>
            <person name="Logsdon J.M. Jr."/>
            <person name="Henze K."/>
            <person name="Gupta A."/>
            <person name="Wang C.C."/>
            <person name="Dunne R.L."/>
            <person name="Upcroft J.A."/>
            <person name="Upcroft P."/>
            <person name="White O."/>
            <person name="Salzberg S.L."/>
            <person name="Tang P."/>
            <person name="Chiu C.-H."/>
            <person name="Lee Y.-S."/>
            <person name="Embley T.M."/>
            <person name="Coombs G.H."/>
            <person name="Mottram J.C."/>
            <person name="Tachezy J."/>
            <person name="Fraser-Liggett C.M."/>
            <person name="Johnson P.J."/>
        </authorList>
    </citation>
    <scope>NUCLEOTIDE SEQUENCE [LARGE SCALE GENOMIC DNA]</scope>
    <source>
        <strain evidence="5">G3</strain>
    </source>
</reference>
<dbReference type="InterPro" id="IPR002110">
    <property type="entry name" value="Ankyrin_rpt"/>
</dbReference>